<sequence>MEMDKYLFTRCCEKGIVHASGGIAAVRLLSQTDRTGCPAAGCSKRANDNGTREDVCQQIIHFSVNLASNKLNKE</sequence>
<proteinExistence type="predicted"/>
<evidence type="ECO:0000313" key="1">
    <source>
        <dbReference type="EnsemblMetazoa" id="OVOC3025.1"/>
    </source>
</evidence>
<dbReference type="Proteomes" id="UP000024404">
    <property type="component" value="Unassembled WGS sequence"/>
</dbReference>
<dbReference type="AlphaFoldDB" id="A0A8R1XRE4"/>
<keyword evidence="2" id="KW-1185">Reference proteome</keyword>
<accession>A0A8R1XRE4</accession>
<name>A0A8R1XRE4_ONCVO</name>
<protein>
    <submittedName>
        <fullName evidence="1">Uncharacterized protein</fullName>
    </submittedName>
</protein>
<dbReference type="EMBL" id="CMVM020000076">
    <property type="status" value="NOT_ANNOTATED_CDS"/>
    <property type="molecule type" value="Genomic_DNA"/>
</dbReference>
<dbReference type="EnsemblMetazoa" id="OVOC3025.1">
    <property type="protein sequence ID" value="OVOC3025.1"/>
    <property type="gene ID" value="WBGene00239834"/>
</dbReference>
<evidence type="ECO:0000313" key="2">
    <source>
        <dbReference type="Proteomes" id="UP000024404"/>
    </source>
</evidence>
<reference evidence="1" key="2">
    <citation type="submission" date="2022-06" db="UniProtKB">
        <authorList>
            <consortium name="EnsemblMetazoa"/>
        </authorList>
    </citation>
    <scope>IDENTIFICATION</scope>
</reference>
<organism evidence="1 2">
    <name type="scientific">Onchocerca volvulus</name>
    <dbReference type="NCBI Taxonomy" id="6282"/>
    <lineage>
        <taxon>Eukaryota</taxon>
        <taxon>Metazoa</taxon>
        <taxon>Ecdysozoa</taxon>
        <taxon>Nematoda</taxon>
        <taxon>Chromadorea</taxon>
        <taxon>Rhabditida</taxon>
        <taxon>Spirurina</taxon>
        <taxon>Spiruromorpha</taxon>
        <taxon>Filarioidea</taxon>
        <taxon>Onchocercidae</taxon>
        <taxon>Onchocerca</taxon>
    </lineage>
</organism>
<reference evidence="2" key="1">
    <citation type="submission" date="2013-10" db="EMBL/GenBank/DDBJ databases">
        <title>Genome sequencing of Onchocerca volvulus.</title>
        <authorList>
            <person name="Cotton J."/>
            <person name="Tsai J."/>
            <person name="Stanley E."/>
            <person name="Tracey A."/>
            <person name="Holroyd N."/>
            <person name="Lustigman S."/>
            <person name="Berriman M."/>
        </authorList>
    </citation>
    <scope>NUCLEOTIDE SEQUENCE</scope>
</reference>